<dbReference type="GeneID" id="80879535"/>
<evidence type="ECO:0000313" key="3">
    <source>
        <dbReference type="Proteomes" id="UP001217417"/>
    </source>
</evidence>
<proteinExistence type="predicted"/>
<evidence type="ECO:0000313" key="2">
    <source>
        <dbReference type="EMBL" id="KAJ8099227.1"/>
    </source>
</evidence>
<dbReference type="RefSeq" id="XP_056042677.1">
    <property type="nucleotide sequence ID" value="XM_056184369.1"/>
</dbReference>
<feature type="region of interest" description="Disordered" evidence="1">
    <location>
        <begin position="35"/>
        <end position="74"/>
    </location>
</feature>
<dbReference type="EMBL" id="JARPMG010000007">
    <property type="protein sequence ID" value="KAJ8099227.1"/>
    <property type="molecule type" value="Genomic_DNA"/>
</dbReference>
<reference evidence="2" key="1">
    <citation type="submission" date="2023-03" db="EMBL/GenBank/DDBJ databases">
        <title>Near-Complete genome sequence of Lipomyces tetrasporous NRRL Y-64009, an oleaginous yeast capable of growing on lignocellulosic hydrolysates.</title>
        <authorList>
            <consortium name="Lawrence Berkeley National Laboratory"/>
            <person name="Jagtap S.S."/>
            <person name="Liu J.-J."/>
            <person name="Walukiewicz H.E."/>
            <person name="Pangilinan J."/>
            <person name="Lipzen A."/>
            <person name="Ahrendt S."/>
            <person name="Koriabine M."/>
            <person name="Cobaugh K."/>
            <person name="Salamov A."/>
            <person name="Yoshinaga Y."/>
            <person name="Ng V."/>
            <person name="Daum C."/>
            <person name="Grigoriev I.V."/>
            <person name="Slininger P.J."/>
            <person name="Dien B.S."/>
            <person name="Jin Y.-S."/>
            <person name="Rao C.V."/>
        </authorList>
    </citation>
    <scope>NUCLEOTIDE SEQUENCE</scope>
    <source>
        <strain evidence="2">NRRL Y-64009</strain>
    </source>
</reference>
<comment type="caution">
    <text evidence="2">The sequence shown here is derived from an EMBL/GenBank/DDBJ whole genome shotgun (WGS) entry which is preliminary data.</text>
</comment>
<name>A0AAD7QT32_9ASCO</name>
<organism evidence="2 3">
    <name type="scientific">Lipomyces tetrasporus</name>
    <dbReference type="NCBI Taxonomy" id="54092"/>
    <lineage>
        <taxon>Eukaryota</taxon>
        <taxon>Fungi</taxon>
        <taxon>Dikarya</taxon>
        <taxon>Ascomycota</taxon>
        <taxon>Saccharomycotina</taxon>
        <taxon>Lipomycetes</taxon>
        <taxon>Lipomycetales</taxon>
        <taxon>Lipomycetaceae</taxon>
        <taxon>Lipomyces</taxon>
    </lineage>
</organism>
<accession>A0AAD7QT32</accession>
<dbReference type="Proteomes" id="UP001217417">
    <property type="component" value="Unassembled WGS sequence"/>
</dbReference>
<evidence type="ECO:0000256" key="1">
    <source>
        <dbReference type="SAM" id="MobiDB-lite"/>
    </source>
</evidence>
<dbReference type="AlphaFoldDB" id="A0AAD7QT32"/>
<feature type="compositionally biased region" description="Basic and acidic residues" evidence="1">
    <location>
        <begin position="46"/>
        <end position="74"/>
    </location>
</feature>
<protein>
    <submittedName>
        <fullName evidence="2">Uncharacterized protein</fullName>
    </submittedName>
</protein>
<sequence length="169" mass="19395">MPNLVPPFEYKRRKLWIESPSLLLVECVPDSDDEIEWMSDSQDIVGQDREDNDTHGSVDDKDGESSDRGEQSSDDKCICELIGARVEQFLEAYKFLDDTDNEIDQETTTTDEDQVETRSTIDTMELDELCKRHDDNQCSTPQLNATTSESAHIEPPNRHQRLRMTGCCY</sequence>
<keyword evidence="3" id="KW-1185">Reference proteome</keyword>
<gene>
    <name evidence="2" type="ORF">POJ06DRAFT_131157</name>
</gene>